<protein>
    <submittedName>
        <fullName evidence="2">Uncharacterized protein</fullName>
    </submittedName>
</protein>
<dbReference type="RefSeq" id="WP_011899385.1">
    <property type="nucleotide sequence ID" value="NZ_JBANEX010000124.1"/>
</dbReference>
<evidence type="ECO:0000256" key="1">
    <source>
        <dbReference type="SAM" id="Coils"/>
    </source>
</evidence>
<accession>A0A189PG97</accession>
<dbReference type="AlphaFoldDB" id="A0A189PG97"/>
<dbReference type="EMBL" id="KT033469">
    <property type="protein sequence ID" value="ALL42214.1"/>
    <property type="molecule type" value="Genomic_DNA"/>
</dbReference>
<organism evidence="2">
    <name type="scientific">Aeromonas salmonicida subsp. salmonicida</name>
    <dbReference type="NCBI Taxonomy" id="29491"/>
    <lineage>
        <taxon>Bacteria</taxon>
        <taxon>Pseudomonadati</taxon>
        <taxon>Pseudomonadota</taxon>
        <taxon>Gammaproteobacteria</taxon>
        <taxon>Aeromonadales</taxon>
        <taxon>Aeromonadaceae</taxon>
        <taxon>Aeromonas</taxon>
    </lineage>
</organism>
<geneLocation type="plasmid" evidence="2">
    <name>pAsa4b</name>
</geneLocation>
<feature type="coiled-coil region" evidence="1">
    <location>
        <begin position="112"/>
        <end position="139"/>
    </location>
</feature>
<dbReference type="PATRIC" id="fig|29491.15.peg.37"/>
<sequence length="202" mass="23022">MIEPIKRQALGLAALQVLEFPPEYSGRWNEAFERLQDDVREGREPGHCSIRDGFEFWSWLEVVAHIERSAERIWKPMETELQAAKERVLIAAADGCEGQVLNVEFVQNLDLKSKHNLLIKALTRAVEEANKDCETVREMFSIRSYSGRGMYGRYCLGLDIPPGKDATLVAIKMGEAFKLLGQGSQDSMGHGSILYWPRIRYY</sequence>
<keyword evidence="2" id="KW-0614">Plasmid</keyword>
<name>A0A189PG97_AERSS</name>
<dbReference type="EMBL" id="KT033470">
    <property type="protein sequence ID" value="ALL42368.1"/>
    <property type="molecule type" value="Genomic_DNA"/>
</dbReference>
<evidence type="ECO:0000313" key="2">
    <source>
        <dbReference type="EMBL" id="ALL42214.1"/>
    </source>
</evidence>
<keyword evidence="1" id="KW-0175">Coiled coil</keyword>
<geneLocation type="plasmid" evidence="3">
    <name>pAsa4c</name>
</geneLocation>
<proteinExistence type="predicted"/>
<evidence type="ECO:0000313" key="3">
    <source>
        <dbReference type="EMBL" id="ALL42368.1"/>
    </source>
</evidence>
<reference evidence="2" key="1">
    <citation type="submission" date="2015-06" db="EMBL/GenBank/DDBJ databases">
        <title>Antimicrobial resistance-carrying plasmid pAsa4 variants found in Aeromonas salmonicida subsp. salmonicida: general architecture, construction blocks and gene elimination.</title>
        <authorList>
            <person name="Tanaka K.H."/>
            <person name="Vincent A.T."/>
            <person name="Trudel M.V."/>
            <person name="Paquet V.E."/>
            <person name="Frenette M."/>
            <person name="Charette S.J."/>
        </authorList>
    </citation>
    <scope>NUCLEOTIDE SEQUENCE</scope>
    <source>
        <strain evidence="2">01-B522</strain>
        <strain evidence="3">JF2267</strain>
        <plasmid evidence="2">pAsa4b</plasmid>
        <plasmid evidence="3">pAsa4c</plasmid>
    </source>
</reference>